<organism evidence="1 2">
    <name type="scientific">Sphingobium yanoikuyae</name>
    <name type="common">Sphingomonas yanoikuyae</name>
    <dbReference type="NCBI Taxonomy" id="13690"/>
    <lineage>
        <taxon>Bacteria</taxon>
        <taxon>Pseudomonadati</taxon>
        <taxon>Pseudomonadota</taxon>
        <taxon>Alphaproteobacteria</taxon>
        <taxon>Sphingomonadales</taxon>
        <taxon>Sphingomonadaceae</taxon>
        <taxon>Sphingobium</taxon>
    </lineage>
</organism>
<dbReference type="AlphaFoldDB" id="A0A6P1GHK2"/>
<evidence type="ECO:0000313" key="1">
    <source>
        <dbReference type="EMBL" id="QHD67693.1"/>
    </source>
</evidence>
<sequence length="216" mass="23185">MKLLSMVIKLLENSRAVAAVEFGLALPLMSTIALSGAELTNFVTTKMRISQLALHVADNAARMGTGTVLANKQITEAQINDLLTGAGLQSGRLDLFGHGRVILSSIEPIENPNPTNRYRIRWQRCRGAKTWPSSQGRAGDSNLSGVTVGGQTATAPDDGALMFVEIAYDYQPLIARLFVPLSQITATAAMTVRDQRDYGGGTNGIYNNENMVPSTC</sequence>
<dbReference type="RefSeq" id="WP_159366586.1">
    <property type="nucleotide sequence ID" value="NZ_CP047218.1"/>
</dbReference>
<accession>A0A6P1GHK2</accession>
<proteinExistence type="predicted"/>
<protein>
    <submittedName>
        <fullName evidence="1">Pilus assembly protein</fullName>
    </submittedName>
</protein>
<reference evidence="1 2" key="1">
    <citation type="submission" date="2019-12" db="EMBL/GenBank/DDBJ databases">
        <title>Functional and genomic insights into the Sphingobium yanoikuyae YC-JY1, a bacterium efficiently degrading bisphenol A.</title>
        <authorList>
            <person name="Jia Y."/>
            <person name="Li X."/>
            <person name="Wang J."/>
            <person name="Eltoukhy A."/>
            <person name="Lamraoui I."/>
            <person name="Yan Y."/>
        </authorList>
    </citation>
    <scope>NUCLEOTIDE SEQUENCE [LARGE SCALE GENOMIC DNA]</scope>
    <source>
        <strain evidence="1 2">YC-JY1</strain>
    </source>
</reference>
<gene>
    <name evidence="1" type="ORF">GS397_11985</name>
</gene>
<dbReference type="EMBL" id="CP047218">
    <property type="protein sequence ID" value="QHD67693.1"/>
    <property type="molecule type" value="Genomic_DNA"/>
</dbReference>
<evidence type="ECO:0000313" key="2">
    <source>
        <dbReference type="Proteomes" id="UP000464086"/>
    </source>
</evidence>
<dbReference type="Proteomes" id="UP000464086">
    <property type="component" value="Chromosome"/>
</dbReference>
<name>A0A6P1GHK2_SPHYA</name>